<proteinExistence type="predicted"/>
<dbReference type="RefSeq" id="XP_025371941.1">
    <property type="nucleotide sequence ID" value="XM_025511338.1"/>
</dbReference>
<name>A0A316W7S9_9BASI</name>
<reference evidence="2 3" key="1">
    <citation type="journal article" date="2018" name="Mol. Biol. Evol.">
        <title>Broad Genomic Sampling Reveals a Smut Pathogenic Ancestry of the Fungal Clade Ustilaginomycotina.</title>
        <authorList>
            <person name="Kijpornyongpan T."/>
            <person name="Mondo S.J."/>
            <person name="Barry K."/>
            <person name="Sandor L."/>
            <person name="Lee J."/>
            <person name="Lipzen A."/>
            <person name="Pangilinan J."/>
            <person name="LaButti K."/>
            <person name="Hainaut M."/>
            <person name="Henrissat B."/>
            <person name="Grigoriev I.V."/>
            <person name="Spatafora J.W."/>
            <person name="Aime M.C."/>
        </authorList>
    </citation>
    <scope>NUCLEOTIDE SEQUENCE [LARGE SCALE GENOMIC DNA]</scope>
    <source>
        <strain evidence="2 3">MCA 4658</strain>
    </source>
</reference>
<dbReference type="InParanoid" id="A0A316W7S9"/>
<dbReference type="Proteomes" id="UP000245783">
    <property type="component" value="Unassembled WGS sequence"/>
</dbReference>
<evidence type="ECO:0000256" key="1">
    <source>
        <dbReference type="SAM" id="MobiDB-lite"/>
    </source>
</evidence>
<accession>A0A316W7S9</accession>
<evidence type="ECO:0000313" key="3">
    <source>
        <dbReference type="Proteomes" id="UP000245783"/>
    </source>
</evidence>
<protein>
    <submittedName>
        <fullName evidence="2">Uncharacterized protein</fullName>
    </submittedName>
</protein>
<dbReference type="AlphaFoldDB" id="A0A316W7S9"/>
<gene>
    <name evidence="2" type="ORF">IE81DRAFT_254625</name>
</gene>
<organism evidence="2 3">
    <name type="scientific">Ceraceosorus guamensis</name>
    <dbReference type="NCBI Taxonomy" id="1522189"/>
    <lineage>
        <taxon>Eukaryota</taxon>
        <taxon>Fungi</taxon>
        <taxon>Dikarya</taxon>
        <taxon>Basidiomycota</taxon>
        <taxon>Ustilaginomycotina</taxon>
        <taxon>Exobasidiomycetes</taxon>
        <taxon>Ceraceosorales</taxon>
        <taxon>Ceraceosoraceae</taxon>
        <taxon>Ceraceosorus</taxon>
    </lineage>
</organism>
<evidence type="ECO:0000313" key="2">
    <source>
        <dbReference type="EMBL" id="PWN44781.1"/>
    </source>
</evidence>
<dbReference type="EMBL" id="KZ819359">
    <property type="protein sequence ID" value="PWN44781.1"/>
    <property type="molecule type" value="Genomic_DNA"/>
</dbReference>
<sequence length="111" mass="11959">MGVICSVLLFGSADFCRLSMNASAGSLLSSTPLGGSKRFFQGKHLQESATGNHFAVMHRESRPTLTTPTPRSAAGSISLTRLPRKGSRESKSSITTTRMLTSCVEGERRLR</sequence>
<dbReference type="GeneID" id="37033208"/>
<keyword evidence="3" id="KW-1185">Reference proteome</keyword>
<feature type="region of interest" description="Disordered" evidence="1">
    <location>
        <begin position="61"/>
        <end position="111"/>
    </location>
</feature>